<proteinExistence type="predicted"/>
<dbReference type="SUPFAM" id="SSF53474">
    <property type="entry name" value="alpha/beta-Hydrolases"/>
    <property type="match status" value="1"/>
</dbReference>
<gene>
    <name evidence="1" type="ORF">TSIB3V08_LOCUS13082</name>
</gene>
<name>A0A7R9BBK7_TIMSH</name>
<dbReference type="EMBL" id="OC019953">
    <property type="protein sequence ID" value="CAD7269082.1"/>
    <property type="molecule type" value="Genomic_DNA"/>
</dbReference>
<sequence length="111" mass="12124">MACGKNINFLKNDEGDRLYTSLVVVLKFWRVHSGACSHSRSHSFFTESITTTVGFQSELCADWSTYQTGACAGNSRALMGDKTPTGKQDTIGYFKTSVDLNPQPATPPIPD</sequence>
<evidence type="ECO:0000313" key="1">
    <source>
        <dbReference type="EMBL" id="CAD7269082.1"/>
    </source>
</evidence>
<organism evidence="1">
    <name type="scientific">Timema shepardi</name>
    <name type="common">Walking stick</name>
    <dbReference type="NCBI Taxonomy" id="629360"/>
    <lineage>
        <taxon>Eukaryota</taxon>
        <taxon>Metazoa</taxon>
        <taxon>Ecdysozoa</taxon>
        <taxon>Arthropoda</taxon>
        <taxon>Hexapoda</taxon>
        <taxon>Insecta</taxon>
        <taxon>Pterygota</taxon>
        <taxon>Neoptera</taxon>
        <taxon>Polyneoptera</taxon>
        <taxon>Phasmatodea</taxon>
        <taxon>Timematodea</taxon>
        <taxon>Timematoidea</taxon>
        <taxon>Timematidae</taxon>
        <taxon>Timema</taxon>
    </lineage>
</organism>
<dbReference type="AlphaFoldDB" id="A0A7R9BBK7"/>
<reference evidence="1" key="1">
    <citation type="submission" date="2020-11" db="EMBL/GenBank/DDBJ databases">
        <authorList>
            <person name="Tran Van P."/>
        </authorList>
    </citation>
    <scope>NUCLEOTIDE SEQUENCE</scope>
</reference>
<protein>
    <submittedName>
        <fullName evidence="1">Uncharacterized protein</fullName>
    </submittedName>
</protein>
<dbReference type="InterPro" id="IPR029058">
    <property type="entry name" value="AB_hydrolase_fold"/>
</dbReference>
<dbReference type="Gene3D" id="3.40.50.1820">
    <property type="entry name" value="alpha/beta hydrolase"/>
    <property type="match status" value="1"/>
</dbReference>
<accession>A0A7R9BBK7</accession>